<gene>
    <name evidence="3" type="ORF">DES35_101971</name>
</gene>
<feature type="domain" description="Glycosyltransferase subfamily 4-like N-terminal" evidence="2">
    <location>
        <begin position="13"/>
        <end position="165"/>
    </location>
</feature>
<proteinExistence type="predicted"/>
<organism evidence="3 4">
    <name type="scientific">Schleiferia thermophila</name>
    <dbReference type="NCBI Taxonomy" id="884107"/>
    <lineage>
        <taxon>Bacteria</taxon>
        <taxon>Pseudomonadati</taxon>
        <taxon>Bacteroidota</taxon>
        <taxon>Flavobacteriia</taxon>
        <taxon>Flavobacteriales</taxon>
        <taxon>Schleiferiaceae</taxon>
        <taxon>Schleiferia</taxon>
    </lineage>
</organism>
<sequence length="349" mass="39597">MKKIVVIGPNAGMGGVERASVNIANGFVEFGNEVTYIALIPKSPFFELKSKYIEPNGFNNGSMDLIKTLRYIRKHVIDIKPDAILCFTKFYAAIANMALIFSRYKIYVTERSSPLYKWPEKIEWFCRLSFSLKKVNGVISQTSIASEFHKKYYGNNKYTIIPNAIREIKLYPYVKREKIILAVGRFQDTCKGFDLLVKAFNGVSNDEWRLVFAGGTREEGKYLLDFANEDKKSMIDFLGPVKDIDLLYARAGIFVMPSRSEGFPNALAEALIAGCCCISFDFTAGARDLIKDGFNGVLIEPENYVKLGEVLSELIVNKNKRELYSSNARLIKNNLDYSKIIQSYLKFIL</sequence>
<protein>
    <submittedName>
        <fullName evidence="3">Glycosyltransferase involved in cell wall biosynthesis</fullName>
    </submittedName>
</protein>
<dbReference type="InterPro" id="IPR001296">
    <property type="entry name" value="Glyco_trans_1"/>
</dbReference>
<evidence type="ECO:0000259" key="1">
    <source>
        <dbReference type="Pfam" id="PF00534"/>
    </source>
</evidence>
<dbReference type="PANTHER" id="PTHR12526">
    <property type="entry name" value="GLYCOSYLTRANSFERASE"/>
    <property type="match status" value="1"/>
</dbReference>
<feature type="domain" description="Glycosyl transferase family 1" evidence="1">
    <location>
        <begin position="175"/>
        <end position="329"/>
    </location>
</feature>
<keyword evidence="4" id="KW-1185">Reference proteome</keyword>
<dbReference type="Pfam" id="PF00534">
    <property type="entry name" value="Glycos_transf_1"/>
    <property type="match status" value="1"/>
</dbReference>
<dbReference type="InterPro" id="IPR028098">
    <property type="entry name" value="Glyco_trans_4-like_N"/>
</dbReference>
<dbReference type="PANTHER" id="PTHR12526:SF630">
    <property type="entry name" value="GLYCOSYLTRANSFERASE"/>
    <property type="match status" value="1"/>
</dbReference>
<dbReference type="RefSeq" id="WP_114365944.1">
    <property type="nucleotide sequence ID" value="NZ_BHZF01000001.1"/>
</dbReference>
<keyword evidence="3" id="KW-0808">Transferase</keyword>
<dbReference type="Pfam" id="PF13439">
    <property type="entry name" value="Glyco_transf_4"/>
    <property type="match status" value="1"/>
</dbReference>
<dbReference type="SUPFAM" id="SSF53756">
    <property type="entry name" value="UDP-Glycosyltransferase/glycogen phosphorylase"/>
    <property type="match status" value="1"/>
</dbReference>
<dbReference type="Proteomes" id="UP000253517">
    <property type="component" value="Unassembled WGS sequence"/>
</dbReference>
<evidence type="ECO:0000313" key="3">
    <source>
        <dbReference type="EMBL" id="RCX05683.1"/>
    </source>
</evidence>
<reference evidence="3 4" key="1">
    <citation type="submission" date="2018-07" db="EMBL/GenBank/DDBJ databases">
        <title>Genomic Encyclopedia of Type Strains, Phase IV (KMG-IV): sequencing the most valuable type-strain genomes for metagenomic binning, comparative biology and taxonomic classification.</title>
        <authorList>
            <person name="Goeker M."/>
        </authorList>
    </citation>
    <scope>NUCLEOTIDE SEQUENCE [LARGE SCALE GENOMIC DNA]</scope>
    <source>
        <strain evidence="3 4">DSM 21410</strain>
    </source>
</reference>
<dbReference type="AlphaFoldDB" id="A0A369A961"/>
<dbReference type="GO" id="GO:0016757">
    <property type="term" value="F:glycosyltransferase activity"/>
    <property type="evidence" value="ECO:0007669"/>
    <property type="project" value="InterPro"/>
</dbReference>
<evidence type="ECO:0000313" key="4">
    <source>
        <dbReference type="Proteomes" id="UP000253517"/>
    </source>
</evidence>
<comment type="caution">
    <text evidence="3">The sequence shown here is derived from an EMBL/GenBank/DDBJ whole genome shotgun (WGS) entry which is preliminary data.</text>
</comment>
<dbReference type="EMBL" id="QPJS01000001">
    <property type="protein sequence ID" value="RCX05683.1"/>
    <property type="molecule type" value="Genomic_DNA"/>
</dbReference>
<accession>A0A369A961</accession>
<name>A0A369A961_9FLAO</name>
<evidence type="ECO:0000259" key="2">
    <source>
        <dbReference type="Pfam" id="PF13439"/>
    </source>
</evidence>
<dbReference type="Gene3D" id="3.40.50.2000">
    <property type="entry name" value="Glycogen Phosphorylase B"/>
    <property type="match status" value="2"/>
</dbReference>